<keyword evidence="2 5" id="KW-0812">Transmembrane</keyword>
<evidence type="ECO:0000256" key="5">
    <source>
        <dbReference type="HAMAP-Rule" id="MF_01350"/>
    </source>
</evidence>
<dbReference type="GO" id="GO:0005886">
    <property type="term" value="C:plasma membrane"/>
    <property type="evidence" value="ECO:0007669"/>
    <property type="project" value="UniProtKB-SubCell"/>
</dbReference>
<feature type="transmembrane region" description="Helical" evidence="5">
    <location>
        <begin position="202"/>
        <end position="223"/>
    </location>
</feature>
<dbReference type="PANTHER" id="PTHR11432:SF3">
    <property type="entry name" value="NADH-UBIQUINONE OXIDOREDUCTASE CHAIN 1"/>
    <property type="match status" value="1"/>
</dbReference>
<keyword evidence="5" id="KW-1278">Translocase</keyword>
<dbReference type="Pfam" id="PF00146">
    <property type="entry name" value="NADHdh"/>
    <property type="match status" value="1"/>
</dbReference>
<dbReference type="PROSITE" id="PS00667">
    <property type="entry name" value="COMPLEX1_ND1_1"/>
    <property type="match status" value="1"/>
</dbReference>
<dbReference type="PANTHER" id="PTHR11432">
    <property type="entry name" value="NADH DEHYDROGENASE SUBUNIT 1"/>
    <property type="match status" value="1"/>
</dbReference>
<comment type="caution">
    <text evidence="7">The sequence shown here is derived from an EMBL/GenBank/DDBJ whole genome shotgun (WGS) entry which is preliminary data.</text>
</comment>
<comment type="subunit">
    <text evidence="5">NDH-1 is composed of 14 different subunits. Subunits NuoA, H, J, K, L, M, N constitute the membrane sector of the complex.</text>
</comment>
<keyword evidence="5" id="KW-0874">Quinone</keyword>
<name>A0A0F3NPI9_9RICK</name>
<evidence type="ECO:0000256" key="2">
    <source>
        <dbReference type="ARBA" id="ARBA00022692"/>
    </source>
</evidence>
<dbReference type="EC" id="7.1.1.-" evidence="5"/>
<dbReference type="GO" id="GO:0009060">
    <property type="term" value="P:aerobic respiration"/>
    <property type="evidence" value="ECO:0007669"/>
    <property type="project" value="TreeGrafter"/>
</dbReference>
<comment type="similarity">
    <text evidence="5 6">Belongs to the complex I subunit 1 family.</text>
</comment>
<feature type="transmembrane region" description="Helical" evidence="5">
    <location>
        <begin position="286"/>
        <end position="309"/>
    </location>
</feature>
<dbReference type="InterPro" id="IPR001694">
    <property type="entry name" value="NADH_UbQ_OxRdtase_su1/FPO"/>
</dbReference>
<evidence type="ECO:0000256" key="4">
    <source>
        <dbReference type="ARBA" id="ARBA00023136"/>
    </source>
</evidence>
<dbReference type="GO" id="GO:0003954">
    <property type="term" value="F:NADH dehydrogenase activity"/>
    <property type="evidence" value="ECO:0007669"/>
    <property type="project" value="TreeGrafter"/>
</dbReference>
<keyword evidence="7" id="KW-0560">Oxidoreductase</keyword>
<feature type="transmembrane region" description="Helical" evidence="5">
    <location>
        <begin position="329"/>
        <end position="348"/>
    </location>
</feature>
<keyword evidence="5 7" id="KW-0830">Ubiquinone</keyword>
<dbReference type="PROSITE" id="PS00668">
    <property type="entry name" value="COMPLEX1_ND1_2"/>
    <property type="match status" value="1"/>
</dbReference>
<dbReference type="HAMAP" id="MF_01350">
    <property type="entry name" value="NDH1_NuoH"/>
    <property type="match status" value="1"/>
</dbReference>
<protein>
    <recommendedName>
        <fullName evidence="5">NADH-quinone oxidoreductase subunit H</fullName>
        <ecNumber evidence="5">7.1.1.-</ecNumber>
    </recommendedName>
    <alternativeName>
        <fullName evidence="5">NADH dehydrogenase I subunit H</fullName>
    </alternativeName>
    <alternativeName>
        <fullName evidence="5">NDH-1 subunit H</fullName>
    </alternativeName>
</protein>
<proteinExistence type="inferred from homology"/>
<gene>
    <name evidence="5" type="primary">nuoH</name>
    <name evidence="7" type="ORF">NLO413_0194</name>
</gene>
<dbReference type="GO" id="GO:0048038">
    <property type="term" value="F:quinone binding"/>
    <property type="evidence" value="ECO:0007669"/>
    <property type="project" value="UniProtKB-KW"/>
</dbReference>
<keyword evidence="4 5" id="KW-0472">Membrane</keyword>
<evidence type="ECO:0000313" key="7">
    <source>
        <dbReference type="EMBL" id="KJV68829.1"/>
    </source>
</evidence>
<reference evidence="7 8" key="1">
    <citation type="submission" date="2015-02" db="EMBL/GenBank/DDBJ databases">
        <title>Genome Sequencing of Rickettsiales.</title>
        <authorList>
            <person name="Daugherty S.C."/>
            <person name="Su Q."/>
            <person name="Abolude K."/>
            <person name="Beier-Sexton M."/>
            <person name="Carlyon J.A."/>
            <person name="Carter R."/>
            <person name="Day N.P."/>
            <person name="Dumler S.J."/>
            <person name="Dyachenko V."/>
            <person name="Godinez A."/>
            <person name="Kurtti T.J."/>
            <person name="Lichay M."/>
            <person name="Mullins K.E."/>
            <person name="Ott S."/>
            <person name="Pappas-Brown V."/>
            <person name="Paris D.H."/>
            <person name="Patel P."/>
            <person name="Richards A.L."/>
            <person name="Sadzewicz L."/>
            <person name="Sears K."/>
            <person name="Seidman D."/>
            <person name="Sengamalay N."/>
            <person name="Stenos J."/>
            <person name="Tallon L.J."/>
            <person name="Vincent G."/>
            <person name="Fraser C.M."/>
            <person name="Munderloh U."/>
            <person name="Dunning-Hotopp J.C."/>
        </authorList>
    </citation>
    <scope>NUCLEOTIDE SEQUENCE [LARGE SCALE GENOMIC DNA]</scope>
    <source>
        <strain evidence="7 8">RAC413</strain>
    </source>
</reference>
<evidence type="ECO:0000256" key="3">
    <source>
        <dbReference type="ARBA" id="ARBA00022989"/>
    </source>
</evidence>
<feature type="transmembrane region" description="Helical" evidence="5">
    <location>
        <begin position="260"/>
        <end position="280"/>
    </location>
</feature>
<dbReference type="NCBIfam" id="NF004741">
    <property type="entry name" value="PRK06076.1-2"/>
    <property type="match status" value="1"/>
</dbReference>
<dbReference type="RefSeq" id="WP_045808671.1">
    <property type="nucleotide sequence ID" value="NZ_LANX01000001.1"/>
</dbReference>
<keyword evidence="8" id="KW-1185">Reference proteome</keyword>
<dbReference type="InterPro" id="IPR018086">
    <property type="entry name" value="NADH_UbQ_OxRdtase_su1_CS"/>
</dbReference>
<dbReference type="OrthoDB" id="9803734at2"/>
<dbReference type="EMBL" id="LANX01000001">
    <property type="protein sequence ID" value="KJV68829.1"/>
    <property type="molecule type" value="Genomic_DNA"/>
</dbReference>
<organism evidence="7 8">
    <name type="scientific">Candidatus Neoehrlichia procyonis str. RAC413</name>
    <dbReference type="NCBI Taxonomy" id="1359163"/>
    <lineage>
        <taxon>Bacteria</taxon>
        <taxon>Pseudomonadati</taxon>
        <taxon>Pseudomonadota</taxon>
        <taxon>Alphaproteobacteria</taxon>
        <taxon>Rickettsiales</taxon>
        <taxon>Anaplasmataceae</taxon>
        <taxon>Candidatus Neoehrlichia</taxon>
    </lineage>
</organism>
<evidence type="ECO:0000256" key="1">
    <source>
        <dbReference type="ARBA" id="ARBA00004141"/>
    </source>
</evidence>
<keyword evidence="3 5" id="KW-1133">Transmembrane helix</keyword>
<feature type="transmembrane region" description="Helical" evidence="5">
    <location>
        <begin position="14"/>
        <end position="38"/>
    </location>
</feature>
<dbReference type="GO" id="GO:0016655">
    <property type="term" value="F:oxidoreductase activity, acting on NAD(P)H, quinone or similar compound as acceptor"/>
    <property type="evidence" value="ECO:0007669"/>
    <property type="project" value="UniProtKB-UniRule"/>
</dbReference>
<dbReference type="PATRIC" id="fig|1359163.3.peg.188"/>
<dbReference type="NCBIfam" id="NF004745">
    <property type="entry name" value="PRK06076.1-6"/>
    <property type="match status" value="1"/>
</dbReference>
<comment type="catalytic activity">
    <reaction evidence="5">
        <text>a quinone + NADH + 5 H(+)(in) = a quinol + NAD(+) + 4 H(+)(out)</text>
        <dbReference type="Rhea" id="RHEA:57888"/>
        <dbReference type="ChEBI" id="CHEBI:15378"/>
        <dbReference type="ChEBI" id="CHEBI:24646"/>
        <dbReference type="ChEBI" id="CHEBI:57540"/>
        <dbReference type="ChEBI" id="CHEBI:57945"/>
        <dbReference type="ChEBI" id="CHEBI:132124"/>
    </reaction>
</comment>
<feature type="transmembrane region" description="Helical" evidence="5">
    <location>
        <begin position="125"/>
        <end position="149"/>
    </location>
</feature>
<accession>A0A0F3NPI9</accession>
<dbReference type="AlphaFoldDB" id="A0A0F3NPI9"/>
<dbReference type="STRING" id="1359163.NLO413_0194"/>
<keyword evidence="5 6" id="KW-0520">NAD</keyword>
<dbReference type="Proteomes" id="UP000033562">
    <property type="component" value="Unassembled WGS sequence"/>
</dbReference>
<sequence length="368" mass="41469">MSFLLDLYDWISDYGGFLLLRIIFTILIVMVFVAYLVYMERKVLAAIQLRQGPNIVGPFGILQPFADAIKLITKEHIVPFKSNKLTFFIAPIITFTVALLGWAVIPFGADIVISHGQELVIPNVISNINVGVLYILAVSSLGVYGIVIAGWSSNSNYAFLGAIRSASQMISYEISIGLVVTTVLITTGSLKLGEIVVFRHNMPYWIDLLLSPMALVFFISALAETNRHPFDLPEAESELVSGYNVEYSSMPFALFFLGEYANMILISVMMVILFFGGWYPPLNIGFLYKISGLVWLILKVIFILFCFIWVRGTIPRYRYDQLMRLGWKIFLPISLIWVVVVSGVLLYTDSLPHKKIKTTDKVINNYND</sequence>
<comment type="function">
    <text evidence="5">NDH-1 shuttles electrons from NADH, via FMN and iron-sulfur (Fe-S) centers, to quinones in the respiratory chain. The immediate electron acceptor for the enzyme in this species is believed to be ubiquinone. Couples the redox reaction to proton translocation (for every two electrons transferred, four hydrogen ions are translocated across the cytoplasmic membrane), and thus conserves the redox energy in a proton gradient. This subunit may bind ubiquinone.</text>
</comment>
<evidence type="ECO:0000256" key="6">
    <source>
        <dbReference type="RuleBase" id="RU000471"/>
    </source>
</evidence>
<evidence type="ECO:0000313" key="8">
    <source>
        <dbReference type="Proteomes" id="UP000033562"/>
    </source>
</evidence>
<feature type="transmembrane region" description="Helical" evidence="5">
    <location>
        <begin position="170"/>
        <end position="190"/>
    </location>
</feature>
<comment type="subcellular location">
    <subcellularLocation>
        <location evidence="5 6">Cell membrane</location>
        <topology evidence="5 6">Multi-pass membrane protein</topology>
    </subcellularLocation>
    <subcellularLocation>
        <location evidence="1">Membrane</location>
        <topology evidence="1">Multi-pass membrane protein</topology>
    </subcellularLocation>
</comment>
<keyword evidence="5" id="KW-1003">Cell membrane</keyword>
<feature type="transmembrane region" description="Helical" evidence="5">
    <location>
        <begin position="85"/>
        <end position="105"/>
    </location>
</feature>